<dbReference type="EMBL" id="BJYV01000001">
    <property type="protein sequence ID" value="GEO19497.1"/>
    <property type="molecule type" value="Genomic_DNA"/>
</dbReference>
<dbReference type="InterPro" id="IPR010982">
    <property type="entry name" value="Lambda_DNA-bd_dom_sf"/>
</dbReference>
<name>A0A512C5Z4_9BACT</name>
<dbReference type="Pfam" id="PF21716">
    <property type="entry name" value="dnstrm_HI1420"/>
    <property type="match status" value="1"/>
</dbReference>
<evidence type="ECO:0000313" key="2">
    <source>
        <dbReference type="Proteomes" id="UP000321301"/>
    </source>
</evidence>
<evidence type="ECO:0000313" key="1">
    <source>
        <dbReference type="EMBL" id="GEO19497.1"/>
    </source>
</evidence>
<dbReference type="NCBIfam" id="TIGR02684">
    <property type="entry name" value="dnstrm_HI1420"/>
    <property type="match status" value="1"/>
</dbReference>
<dbReference type="AlphaFoldDB" id="A0A512C5Z4"/>
<protein>
    <recommendedName>
        <fullName evidence="3">Addiction module antidote protein</fullName>
    </recommendedName>
</protein>
<proteinExistence type="predicted"/>
<sequence>MKINYAKGYKIYFKETDGKIIILLIGGDKSTQQKDIEKAKNIWDNLKMETTKFDIADYLDSNEMIAEYLNSVLDEGDFDDVIVALGHIAKAIGMSKIAEETGMSRPSLYKALSAGAKPQFSTIIKVLKAVGGNIQISPIRYCEEV</sequence>
<reference evidence="1 2" key="1">
    <citation type="submission" date="2019-07" db="EMBL/GenBank/DDBJ databases">
        <title>Whole genome shotgun sequence of Cyclobacterium qasimii NBRC 106168.</title>
        <authorList>
            <person name="Hosoyama A."/>
            <person name="Uohara A."/>
            <person name="Ohji S."/>
            <person name="Ichikawa N."/>
        </authorList>
    </citation>
    <scope>NUCLEOTIDE SEQUENCE [LARGE SCALE GENOMIC DNA]</scope>
    <source>
        <strain evidence="1 2">NBRC 106168</strain>
    </source>
</reference>
<evidence type="ECO:0008006" key="3">
    <source>
        <dbReference type="Google" id="ProtNLM"/>
    </source>
</evidence>
<gene>
    <name evidence="1" type="ORF">CQA01_00310</name>
</gene>
<dbReference type="PANTHER" id="PTHR40275:SF1">
    <property type="entry name" value="SSL7038 PROTEIN"/>
    <property type="match status" value="1"/>
</dbReference>
<dbReference type="Proteomes" id="UP000321301">
    <property type="component" value="Unassembled WGS sequence"/>
</dbReference>
<dbReference type="RefSeq" id="WP_020891572.1">
    <property type="nucleotide sequence ID" value="NZ_BJYV01000001.1"/>
</dbReference>
<dbReference type="PANTHER" id="PTHR40275">
    <property type="entry name" value="SSL7038 PROTEIN"/>
    <property type="match status" value="1"/>
</dbReference>
<organism evidence="1 2">
    <name type="scientific">Cyclobacterium qasimii</name>
    <dbReference type="NCBI Taxonomy" id="1350429"/>
    <lineage>
        <taxon>Bacteria</taxon>
        <taxon>Pseudomonadati</taxon>
        <taxon>Bacteroidota</taxon>
        <taxon>Cytophagia</taxon>
        <taxon>Cytophagales</taxon>
        <taxon>Cyclobacteriaceae</taxon>
        <taxon>Cyclobacterium</taxon>
    </lineage>
</organism>
<dbReference type="GO" id="GO:0003677">
    <property type="term" value="F:DNA binding"/>
    <property type="evidence" value="ECO:0007669"/>
    <property type="project" value="InterPro"/>
</dbReference>
<keyword evidence="2" id="KW-1185">Reference proteome</keyword>
<dbReference type="SUPFAM" id="SSF47413">
    <property type="entry name" value="lambda repressor-like DNA-binding domains"/>
    <property type="match status" value="1"/>
</dbReference>
<dbReference type="InterPro" id="IPR014057">
    <property type="entry name" value="HI1420"/>
</dbReference>
<comment type="caution">
    <text evidence="1">The sequence shown here is derived from an EMBL/GenBank/DDBJ whole genome shotgun (WGS) entry which is preliminary data.</text>
</comment>
<accession>A0A512C5Z4</accession>